<dbReference type="InterPro" id="IPR002078">
    <property type="entry name" value="Sigma_54_int"/>
</dbReference>
<dbReference type="PROSITE" id="PS50045">
    <property type="entry name" value="SIGMA54_INTERACT_4"/>
    <property type="match status" value="1"/>
</dbReference>
<dbReference type="RefSeq" id="WP_252594630.1">
    <property type="nucleotide sequence ID" value="NZ_CP099489.1"/>
</dbReference>
<dbReference type="EMBL" id="CP099489">
    <property type="protein sequence ID" value="USQ81246.1"/>
    <property type="molecule type" value="Genomic_DNA"/>
</dbReference>
<evidence type="ECO:0000256" key="3">
    <source>
        <dbReference type="ARBA" id="ARBA00023015"/>
    </source>
</evidence>
<dbReference type="Gene3D" id="1.10.10.60">
    <property type="entry name" value="Homeodomain-like"/>
    <property type="match status" value="1"/>
</dbReference>
<evidence type="ECO:0000256" key="5">
    <source>
        <dbReference type="SAM" id="MobiDB-lite"/>
    </source>
</evidence>
<evidence type="ECO:0000313" key="7">
    <source>
        <dbReference type="EMBL" id="USQ81246.1"/>
    </source>
</evidence>
<sequence>MTQPTWHAASADFTRGVKRIAAARKQFLTGEELAAKEGVPDAVAASWQRSRSAGVFPDIYRVPFHDDLDLDSRLARCARPVLERLSADMCDVPVTIVLTDAKARIIDRRDCSTSVGRILDSVDLNPGFSFEEEHVGTNGVGSVLETQAPVSIIGASHFSEALVPFACIGAPILDPLSGRAEGVLDVSLLAGNWTPLIDAMVNAAAADIGRNLLHDRSRSQQALFDAYLRVDSRTQEGVIALGGSTISNQRAQRMLSPAESETVQDHARFMSWRRDRSSDVLGLDSGRQLQIRSRTVRAGGEPVGIALTVAEIPQGDGAEAPRASDHVARVQPLPPHTPGLPRAQAPASAPRNPAWVRAQDTVRTALALQQTAVVMGEPGTGRLSLVLESFRERWPQGRDVAIDSGQLSARDRIRVPRQHSGDTPTLVVLRGLEHLPAEAIGVVNAFFTDLASRARSSSATDSAAPCLVAATLGTEVADELPFHRILDHFEHSVTVPALRHRTTILPTLVSSILADLAPGRRVRLHAATERVLLSYSWPGNLTQLREVLKYALERRPVGEIQVDDLPGFCRSSSTRRLTTIEVAERDAIIVALEEHDGNRVRAAAALGLSRSSLYRKLKAYAVTEI</sequence>
<name>A0ABY4YX71_9MICO</name>
<proteinExistence type="predicted"/>
<keyword evidence="1" id="KW-0547">Nucleotide-binding</keyword>
<dbReference type="SUPFAM" id="SSF46689">
    <property type="entry name" value="Homeodomain-like"/>
    <property type="match status" value="1"/>
</dbReference>
<keyword evidence="2" id="KW-0067">ATP-binding</keyword>
<dbReference type="InterPro" id="IPR058031">
    <property type="entry name" value="AAA_lid_NorR"/>
</dbReference>
<evidence type="ECO:0000313" key="8">
    <source>
        <dbReference type="Proteomes" id="UP001056455"/>
    </source>
</evidence>
<evidence type="ECO:0000259" key="6">
    <source>
        <dbReference type="PROSITE" id="PS50045"/>
    </source>
</evidence>
<dbReference type="Pfam" id="PF25601">
    <property type="entry name" value="AAA_lid_14"/>
    <property type="match status" value="1"/>
</dbReference>
<dbReference type="InterPro" id="IPR009057">
    <property type="entry name" value="Homeodomain-like_sf"/>
</dbReference>
<reference evidence="7" key="1">
    <citation type="submission" date="2022-06" db="EMBL/GenBank/DDBJ databases">
        <title>Ornithinimicrobium HY1793.</title>
        <authorList>
            <person name="Huang Y."/>
        </authorList>
    </citation>
    <scope>NUCLEOTIDE SEQUENCE</scope>
    <source>
        <strain evidence="7">HY1793</strain>
    </source>
</reference>
<accession>A0ABY4YX71</accession>
<gene>
    <name evidence="7" type="ORF">NF556_06275</name>
</gene>
<dbReference type="InterPro" id="IPR029016">
    <property type="entry name" value="GAF-like_dom_sf"/>
</dbReference>
<dbReference type="PRINTS" id="PR01590">
    <property type="entry name" value="HTHFIS"/>
</dbReference>
<dbReference type="PANTHER" id="PTHR32071:SF122">
    <property type="entry name" value="SIGMA FACTOR"/>
    <property type="match status" value="1"/>
</dbReference>
<dbReference type="PANTHER" id="PTHR32071">
    <property type="entry name" value="TRANSCRIPTIONAL REGULATORY PROTEIN"/>
    <property type="match status" value="1"/>
</dbReference>
<evidence type="ECO:0000256" key="4">
    <source>
        <dbReference type="ARBA" id="ARBA00023163"/>
    </source>
</evidence>
<feature type="domain" description="Sigma-54 factor interaction" evidence="6">
    <location>
        <begin position="428"/>
        <end position="553"/>
    </location>
</feature>
<evidence type="ECO:0000256" key="1">
    <source>
        <dbReference type="ARBA" id="ARBA00022741"/>
    </source>
</evidence>
<keyword evidence="4" id="KW-0804">Transcription</keyword>
<feature type="region of interest" description="Disordered" evidence="5">
    <location>
        <begin position="329"/>
        <end position="352"/>
    </location>
</feature>
<dbReference type="Gene3D" id="3.30.450.40">
    <property type="match status" value="1"/>
</dbReference>
<dbReference type="Proteomes" id="UP001056455">
    <property type="component" value="Chromosome"/>
</dbReference>
<dbReference type="Pfam" id="PF02954">
    <property type="entry name" value="HTH_8"/>
    <property type="match status" value="1"/>
</dbReference>
<keyword evidence="3" id="KW-0805">Transcription regulation</keyword>
<organism evidence="7 8">
    <name type="scientific">Ornithinimicrobium faecis</name>
    <dbReference type="NCBI Taxonomy" id="2934158"/>
    <lineage>
        <taxon>Bacteria</taxon>
        <taxon>Bacillati</taxon>
        <taxon>Actinomycetota</taxon>
        <taxon>Actinomycetes</taxon>
        <taxon>Micrococcales</taxon>
        <taxon>Ornithinimicrobiaceae</taxon>
        <taxon>Ornithinimicrobium</taxon>
    </lineage>
</organism>
<dbReference type="Gene3D" id="1.10.8.60">
    <property type="match status" value="1"/>
</dbReference>
<dbReference type="InterPro" id="IPR002197">
    <property type="entry name" value="HTH_Fis"/>
</dbReference>
<keyword evidence="8" id="KW-1185">Reference proteome</keyword>
<protein>
    <recommendedName>
        <fullName evidence="6">Sigma-54 factor interaction domain-containing protein</fullName>
    </recommendedName>
</protein>
<evidence type="ECO:0000256" key="2">
    <source>
        <dbReference type="ARBA" id="ARBA00022840"/>
    </source>
</evidence>